<dbReference type="GO" id="GO:0044183">
    <property type="term" value="F:protein folding chaperone"/>
    <property type="evidence" value="ECO:0007669"/>
    <property type="project" value="TreeGrafter"/>
</dbReference>
<name>A0A183BCT4_9TREM</name>
<reference evidence="2 3" key="2">
    <citation type="submission" date="2018-11" db="EMBL/GenBank/DDBJ databases">
        <authorList>
            <consortium name="Pathogen Informatics"/>
        </authorList>
    </citation>
    <scope>NUCLEOTIDE SEQUENCE [LARGE SCALE GENOMIC DNA]</scope>
    <source>
        <strain evidence="2 3">Egypt</strain>
    </source>
</reference>
<evidence type="ECO:0000259" key="1">
    <source>
        <dbReference type="PROSITE" id="PS50076"/>
    </source>
</evidence>
<dbReference type="PANTHER" id="PTHR43948:SF6">
    <property type="entry name" value="DNAJ HOMOLOG SUBFAMILY B MEMBER 6"/>
    <property type="match status" value="1"/>
</dbReference>
<dbReference type="AlphaFoldDB" id="A0A183BCT4"/>
<dbReference type="SMART" id="SM00271">
    <property type="entry name" value="DnaJ"/>
    <property type="match status" value="1"/>
</dbReference>
<dbReference type="CDD" id="cd06257">
    <property type="entry name" value="DnaJ"/>
    <property type="match status" value="1"/>
</dbReference>
<dbReference type="SUPFAM" id="SSF46565">
    <property type="entry name" value="Chaperone J-domain"/>
    <property type="match status" value="1"/>
</dbReference>
<evidence type="ECO:0000313" key="4">
    <source>
        <dbReference type="WBParaSite" id="ECPE_0001706301-mRNA-1"/>
    </source>
</evidence>
<protein>
    <submittedName>
        <fullName evidence="4">J domain-containing protein</fullName>
    </submittedName>
</protein>
<dbReference type="Gene3D" id="1.10.287.110">
    <property type="entry name" value="DnaJ domain"/>
    <property type="match status" value="1"/>
</dbReference>
<dbReference type="PROSITE" id="PS50076">
    <property type="entry name" value="DNAJ_2"/>
    <property type="match status" value="1"/>
</dbReference>
<dbReference type="InterPro" id="IPR018253">
    <property type="entry name" value="DnaJ_domain_CS"/>
</dbReference>
<evidence type="ECO:0000313" key="2">
    <source>
        <dbReference type="EMBL" id="VDP94294.1"/>
    </source>
</evidence>
<dbReference type="Proteomes" id="UP000272942">
    <property type="component" value="Unassembled WGS sequence"/>
</dbReference>
<dbReference type="PRINTS" id="PR00625">
    <property type="entry name" value="JDOMAIN"/>
</dbReference>
<sequence length="137" mass="16006">MAEADYYEVLCVTKTAGPDEIKKAYRKLALKWHPDKNPGNKEEAEHRFKLISEAYEVLSDPSKRRIYDQYGKQGLVNGVPQQNQGFEGEFDPFSIRLFLKNFMFDSNLLTMFDCKLSWSQRRMILEYSLGVFPLHSD</sequence>
<dbReference type="GO" id="GO:0051082">
    <property type="term" value="F:unfolded protein binding"/>
    <property type="evidence" value="ECO:0007669"/>
    <property type="project" value="TreeGrafter"/>
</dbReference>
<keyword evidence="3" id="KW-1185">Reference proteome</keyword>
<reference evidence="4" key="1">
    <citation type="submission" date="2016-06" db="UniProtKB">
        <authorList>
            <consortium name="WormBaseParasite"/>
        </authorList>
    </citation>
    <scope>IDENTIFICATION</scope>
</reference>
<organism evidence="4">
    <name type="scientific">Echinostoma caproni</name>
    <dbReference type="NCBI Taxonomy" id="27848"/>
    <lineage>
        <taxon>Eukaryota</taxon>
        <taxon>Metazoa</taxon>
        <taxon>Spiralia</taxon>
        <taxon>Lophotrochozoa</taxon>
        <taxon>Platyhelminthes</taxon>
        <taxon>Trematoda</taxon>
        <taxon>Digenea</taxon>
        <taxon>Plagiorchiida</taxon>
        <taxon>Echinostomata</taxon>
        <taxon>Echinostomatoidea</taxon>
        <taxon>Echinostomatidae</taxon>
        <taxon>Echinostoma</taxon>
    </lineage>
</organism>
<dbReference type="GO" id="GO:0005737">
    <property type="term" value="C:cytoplasm"/>
    <property type="evidence" value="ECO:0007669"/>
    <property type="project" value="TreeGrafter"/>
</dbReference>
<dbReference type="InterPro" id="IPR036869">
    <property type="entry name" value="J_dom_sf"/>
</dbReference>
<dbReference type="GO" id="GO:0051087">
    <property type="term" value="F:protein-folding chaperone binding"/>
    <property type="evidence" value="ECO:0007669"/>
    <property type="project" value="TreeGrafter"/>
</dbReference>
<dbReference type="WBParaSite" id="ECPE_0001706301-mRNA-1">
    <property type="protein sequence ID" value="ECPE_0001706301-mRNA-1"/>
    <property type="gene ID" value="ECPE_0001706301"/>
</dbReference>
<dbReference type="OrthoDB" id="10250354at2759"/>
<dbReference type="InterPro" id="IPR001623">
    <property type="entry name" value="DnaJ_domain"/>
</dbReference>
<proteinExistence type="predicted"/>
<dbReference type="Pfam" id="PF00226">
    <property type="entry name" value="DnaJ"/>
    <property type="match status" value="1"/>
</dbReference>
<dbReference type="EMBL" id="UZAN01067057">
    <property type="protein sequence ID" value="VDP94294.1"/>
    <property type="molecule type" value="Genomic_DNA"/>
</dbReference>
<gene>
    <name evidence="2" type="ORF">ECPE_LOCUS17019</name>
</gene>
<dbReference type="PROSITE" id="PS00636">
    <property type="entry name" value="DNAJ_1"/>
    <property type="match status" value="1"/>
</dbReference>
<accession>A0A183BCT4</accession>
<dbReference type="PANTHER" id="PTHR43948">
    <property type="entry name" value="DNAJ HOMOLOG SUBFAMILY B"/>
    <property type="match status" value="1"/>
</dbReference>
<feature type="domain" description="J" evidence="1">
    <location>
        <begin position="5"/>
        <end position="71"/>
    </location>
</feature>
<dbReference type="GO" id="GO:0005634">
    <property type="term" value="C:nucleus"/>
    <property type="evidence" value="ECO:0007669"/>
    <property type="project" value="TreeGrafter"/>
</dbReference>
<evidence type="ECO:0000313" key="3">
    <source>
        <dbReference type="Proteomes" id="UP000272942"/>
    </source>
</evidence>